<dbReference type="GO" id="GO:0004113">
    <property type="term" value="F:2',3'-cyclic-nucleotide 3'-phosphodiesterase activity"/>
    <property type="evidence" value="ECO:0007669"/>
    <property type="project" value="InterPro"/>
</dbReference>
<dbReference type="PANTHER" id="PTHR35561:SF1">
    <property type="entry name" value="RNA 2',3'-CYCLIC PHOSPHODIESTERASE"/>
    <property type="match status" value="1"/>
</dbReference>
<keyword evidence="4" id="KW-1185">Reference proteome</keyword>
<dbReference type="PANTHER" id="PTHR35561">
    <property type="entry name" value="RNA 2',3'-CYCLIC PHOSPHODIESTERASE"/>
    <property type="match status" value="1"/>
</dbReference>
<name>A0A2W4ENG6_9HYPH</name>
<accession>A0A2W4ENG6</accession>
<protein>
    <submittedName>
        <fullName evidence="3">2'-5' RNA ligase</fullName>
    </submittedName>
</protein>
<dbReference type="InterPro" id="IPR004175">
    <property type="entry name" value="RNA_CPDase"/>
</dbReference>
<evidence type="ECO:0000256" key="2">
    <source>
        <dbReference type="SAM" id="MobiDB-lite"/>
    </source>
</evidence>
<dbReference type="Gene3D" id="3.90.1140.10">
    <property type="entry name" value="Cyclic phosphodiesterase"/>
    <property type="match status" value="1"/>
</dbReference>
<dbReference type="GO" id="GO:0008664">
    <property type="term" value="F:RNA 2',3'-cyclic 3'-phosphodiesterase activity"/>
    <property type="evidence" value="ECO:0007669"/>
    <property type="project" value="InterPro"/>
</dbReference>
<dbReference type="Proteomes" id="UP000248925">
    <property type="component" value="Unassembled WGS sequence"/>
</dbReference>
<keyword evidence="1" id="KW-0378">Hydrolase</keyword>
<dbReference type="RefSeq" id="WP_111161873.1">
    <property type="nucleotide sequence ID" value="NZ_PCDP01000038.1"/>
</dbReference>
<reference evidence="3 4" key="1">
    <citation type="journal article" date="2018" name="Sci. Rep.">
        <title>Rhizobium tumorigenes sp. nov., a novel plant tumorigenic bacterium isolated from cane gall tumors on thornless blackberry.</title>
        <authorList>
            <person name="Kuzmanovi N."/>
            <person name="Smalla K."/>
            <person name="Gronow S."/>
            <person name="PuBawska J."/>
        </authorList>
    </citation>
    <scope>NUCLEOTIDE SEQUENCE [LARGE SCALE GENOMIC DNA]</scope>
    <source>
        <strain evidence="3 4">CCBAU 85046</strain>
    </source>
</reference>
<dbReference type="SUPFAM" id="SSF55144">
    <property type="entry name" value="LigT-like"/>
    <property type="match status" value="1"/>
</dbReference>
<dbReference type="OrthoDB" id="7770344at2"/>
<dbReference type="InterPro" id="IPR009097">
    <property type="entry name" value="Cyclic_Pdiesterase"/>
</dbReference>
<dbReference type="EMBL" id="PCDP01000038">
    <property type="protein sequence ID" value="PZM12260.1"/>
    <property type="molecule type" value="Genomic_DNA"/>
</dbReference>
<keyword evidence="3" id="KW-0436">Ligase</keyword>
<evidence type="ECO:0000313" key="3">
    <source>
        <dbReference type="EMBL" id="PZM12260.1"/>
    </source>
</evidence>
<feature type="compositionally biased region" description="Polar residues" evidence="2">
    <location>
        <begin position="1"/>
        <end position="10"/>
    </location>
</feature>
<evidence type="ECO:0000313" key="4">
    <source>
        <dbReference type="Proteomes" id="UP000248925"/>
    </source>
</evidence>
<comment type="caution">
    <text evidence="3">The sequence shown here is derived from an EMBL/GenBank/DDBJ whole genome shotgun (WGS) entry which is preliminary data.</text>
</comment>
<organism evidence="3 4">
    <name type="scientific">Rhizobium tubonense</name>
    <dbReference type="NCBI Taxonomy" id="484088"/>
    <lineage>
        <taxon>Bacteria</taxon>
        <taxon>Pseudomonadati</taxon>
        <taxon>Pseudomonadota</taxon>
        <taxon>Alphaproteobacteria</taxon>
        <taxon>Hyphomicrobiales</taxon>
        <taxon>Rhizobiaceae</taxon>
        <taxon>Rhizobium/Agrobacterium group</taxon>
        <taxon>Rhizobium</taxon>
    </lineage>
</organism>
<dbReference type="GO" id="GO:0016874">
    <property type="term" value="F:ligase activity"/>
    <property type="evidence" value="ECO:0007669"/>
    <property type="project" value="UniProtKB-KW"/>
</dbReference>
<dbReference type="AlphaFoldDB" id="A0A2W4ENG6"/>
<sequence>MTLGNEQLSLDFNEPPAPPSSRRRNSGPDLGKSNLYFAVLPQLETANIAAHLADQLRREHRLSGHPRPARLLHISVYGLGRFDTVPDDIVHAAMESAVAVQMAPFELALDSVLSFRQEVRPLVLRGAKGREEIRSLRAELRRGLRGVGLEGEAKRQFEPHMTLLYDRKAISETSLEKPIAWTVREFVLVHSLIGQSKHDYLGRWSLHLQ</sequence>
<gene>
    <name evidence="3" type="ORF">CPY51_19425</name>
</gene>
<feature type="region of interest" description="Disordered" evidence="2">
    <location>
        <begin position="1"/>
        <end position="29"/>
    </location>
</feature>
<dbReference type="Pfam" id="PF13563">
    <property type="entry name" value="2_5_RNA_ligase2"/>
    <property type="match status" value="1"/>
</dbReference>
<evidence type="ECO:0000256" key="1">
    <source>
        <dbReference type="ARBA" id="ARBA00022801"/>
    </source>
</evidence>
<proteinExistence type="predicted"/>